<evidence type="ECO:0000256" key="1">
    <source>
        <dbReference type="SAM" id="MobiDB-lite"/>
    </source>
</evidence>
<feature type="compositionally biased region" description="Polar residues" evidence="1">
    <location>
        <begin position="22"/>
        <end position="37"/>
    </location>
</feature>
<evidence type="ECO:0000313" key="2">
    <source>
        <dbReference type="EMBL" id="CAD8475711.1"/>
    </source>
</evidence>
<name>A0A7S0HAP1_9EUKA</name>
<reference evidence="2" key="1">
    <citation type="submission" date="2021-01" db="EMBL/GenBank/DDBJ databases">
        <authorList>
            <person name="Corre E."/>
            <person name="Pelletier E."/>
            <person name="Niang G."/>
            <person name="Scheremetjew M."/>
            <person name="Finn R."/>
            <person name="Kale V."/>
            <person name="Holt S."/>
            <person name="Cochrane G."/>
            <person name="Meng A."/>
            <person name="Brown T."/>
            <person name="Cohen L."/>
        </authorList>
    </citation>
    <scope>NUCLEOTIDE SEQUENCE</scope>
    <source>
        <strain evidence="2">CCMP1374</strain>
    </source>
</reference>
<accession>A0A7S0HAP1</accession>
<dbReference type="EMBL" id="HBEP01007845">
    <property type="protein sequence ID" value="CAD8475711.1"/>
    <property type="molecule type" value="Transcribed_RNA"/>
</dbReference>
<feature type="compositionally biased region" description="Low complexity" evidence="1">
    <location>
        <begin position="62"/>
        <end position="73"/>
    </location>
</feature>
<organism evidence="2">
    <name type="scientific">Phaeocystis antarctica</name>
    <dbReference type="NCBI Taxonomy" id="33657"/>
    <lineage>
        <taxon>Eukaryota</taxon>
        <taxon>Haptista</taxon>
        <taxon>Haptophyta</taxon>
        <taxon>Prymnesiophyceae</taxon>
        <taxon>Phaeocystales</taxon>
        <taxon>Phaeocystaceae</taxon>
        <taxon>Phaeocystis</taxon>
    </lineage>
</organism>
<gene>
    <name evidence="2" type="ORF">PANT1444_LOCUS4417</name>
</gene>
<protein>
    <submittedName>
        <fullName evidence="2">Uncharacterized protein</fullName>
    </submittedName>
</protein>
<dbReference type="AlphaFoldDB" id="A0A7S0HAP1"/>
<sequence>MDAEAIAQLQIDEQKTPPRGTPLQSPAPVSTQGSRRTATPAGTPLVEQSPRRASSNGVHVYSASPASTPGGPSKMPPSSDVATLQQQVATLQAELSASKGRLQMWEDCMRQLANSVLLSPEMTDMYKTTCVELIHEALSSVESVQRVVYADCSFPSVAAEAPRLALLKWESMDYSEWSVSWKPSWTVQVAIEGSHYIAFQLLLKISEVELSGRLKLSINSDPAFSKISMSFLGEPKMSLKSECTVNWGATPLPIQEYITSAIDDYFKTYVRDTMVAPNAYTLEPPSFQPKQGLTDEDVERAVRAVEIARSLSSSMEGF</sequence>
<feature type="region of interest" description="Disordered" evidence="1">
    <location>
        <begin position="1"/>
        <end position="82"/>
    </location>
</feature>
<proteinExistence type="predicted"/>